<accession>A0A9E7H6F2</accession>
<gene>
    <name evidence="2" type="ORF">MUK42_21754</name>
</gene>
<protein>
    <submittedName>
        <fullName evidence="2">Uncharacterized protein</fullName>
    </submittedName>
</protein>
<dbReference type="EMBL" id="CP097510">
    <property type="protein sequence ID" value="URE24374.1"/>
    <property type="molecule type" value="Genomic_DNA"/>
</dbReference>
<name>A0A9E7H6F2_9LILI</name>
<keyword evidence="3" id="KW-1185">Reference proteome</keyword>
<organism evidence="2 3">
    <name type="scientific">Musa troglodytarum</name>
    <name type="common">fe'i banana</name>
    <dbReference type="NCBI Taxonomy" id="320322"/>
    <lineage>
        <taxon>Eukaryota</taxon>
        <taxon>Viridiplantae</taxon>
        <taxon>Streptophyta</taxon>
        <taxon>Embryophyta</taxon>
        <taxon>Tracheophyta</taxon>
        <taxon>Spermatophyta</taxon>
        <taxon>Magnoliopsida</taxon>
        <taxon>Liliopsida</taxon>
        <taxon>Zingiberales</taxon>
        <taxon>Musaceae</taxon>
        <taxon>Musa</taxon>
    </lineage>
</organism>
<dbReference type="Proteomes" id="UP001055439">
    <property type="component" value="Chromosome 8"/>
</dbReference>
<feature type="region of interest" description="Disordered" evidence="1">
    <location>
        <begin position="90"/>
        <end position="132"/>
    </location>
</feature>
<evidence type="ECO:0000313" key="2">
    <source>
        <dbReference type="EMBL" id="URE24372.1"/>
    </source>
</evidence>
<feature type="compositionally biased region" description="Basic and acidic residues" evidence="1">
    <location>
        <begin position="90"/>
        <end position="109"/>
    </location>
</feature>
<feature type="region of interest" description="Disordered" evidence="1">
    <location>
        <begin position="1"/>
        <end position="23"/>
    </location>
</feature>
<evidence type="ECO:0000313" key="3">
    <source>
        <dbReference type="Proteomes" id="UP001055439"/>
    </source>
</evidence>
<dbReference type="AlphaFoldDB" id="A0A9E7H6F2"/>
<sequence>MAFASLRALLPSPHPPAAKESVSKAPDVVGIAQNKFQATNKVNQVKLVGSMSRRDAMSCLFATLMATSAGSGPAEARSVKQENRRKIREKLNKLREKAGVPKDKTDTNPKNKGNPPANPEDRLTAPLVEATL</sequence>
<reference evidence="2" key="1">
    <citation type="submission" date="2022-05" db="EMBL/GenBank/DDBJ databases">
        <title>The Musa troglodytarum L. genome provides insights into the mechanism of non-climacteric behaviour and enrichment of carotenoids.</title>
        <authorList>
            <person name="Wang J."/>
        </authorList>
    </citation>
    <scope>NUCLEOTIDE SEQUENCE</scope>
    <source>
        <tissue evidence="2">Leaf</tissue>
    </source>
</reference>
<proteinExistence type="predicted"/>
<dbReference type="EMBL" id="CP097510">
    <property type="protein sequence ID" value="URE24372.1"/>
    <property type="molecule type" value="Genomic_DNA"/>
</dbReference>
<dbReference type="OrthoDB" id="410307at2759"/>
<evidence type="ECO:0000256" key="1">
    <source>
        <dbReference type="SAM" id="MobiDB-lite"/>
    </source>
</evidence>